<dbReference type="EMBL" id="BAABDL010000085">
    <property type="protein sequence ID" value="GAA4071769.1"/>
    <property type="molecule type" value="Genomic_DNA"/>
</dbReference>
<keyword evidence="3" id="KW-1185">Reference proteome</keyword>
<evidence type="ECO:0000256" key="1">
    <source>
        <dbReference type="SAM" id="MobiDB-lite"/>
    </source>
</evidence>
<name>A0ABP7VPI8_9BACI</name>
<feature type="compositionally biased region" description="Basic residues" evidence="1">
    <location>
        <begin position="60"/>
        <end position="72"/>
    </location>
</feature>
<evidence type="ECO:0000313" key="3">
    <source>
        <dbReference type="Proteomes" id="UP001501734"/>
    </source>
</evidence>
<comment type="caution">
    <text evidence="2">The sequence shown here is derived from an EMBL/GenBank/DDBJ whole genome shotgun (WGS) entry which is preliminary data.</text>
</comment>
<sequence length="72" mass="8690">MNSEQRQKMIEEELNELVKNDLISQQVYQHVMMAYKKHHQISKQSVEQKTQQQVIQNLSNHKKNLKRLKLMS</sequence>
<dbReference type="RefSeq" id="WP_344912154.1">
    <property type="nucleotide sequence ID" value="NZ_BAABDL010000085.1"/>
</dbReference>
<protein>
    <submittedName>
        <fullName evidence="2">Uncharacterized protein</fullName>
    </submittedName>
</protein>
<proteinExistence type="predicted"/>
<feature type="compositionally biased region" description="Polar residues" evidence="1">
    <location>
        <begin position="42"/>
        <end position="59"/>
    </location>
</feature>
<evidence type="ECO:0000313" key="2">
    <source>
        <dbReference type="EMBL" id="GAA4071769.1"/>
    </source>
</evidence>
<dbReference type="Proteomes" id="UP001501734">
    <property type="component" value="Unassembled WGS sequence"/>
</dbReference>
<organism evidence="2 3">
    <name type="scientific">Amphibacillus indicireducens</name>
    <dbReference type="NCBI Taxonomy" id="1076330"/>
    <lineage>
        <taxon>Bacteria</taxon>
        <taxon>Bacillati</taxon>
        <taxon>Bacillota</taxon>
        <taxon>Bacilli</taxon>
        <taxon>Bacillales</taxon>
        <taxon>Bacillaceae</taxon>
        <taxon>Amphibacillus</taxon>
    </lineage>
</organism>
<accession>A0ABP7VPI8</accession>
<gene>
    <name evidence="2" type="ORF">GCM10022410_16780</name>
</gene>
<reference evidence="3" key="1">
    <citation type="journal article" date="2019" name="Int. J. Syst. Evol. Microbiol.">
        <title>The Global Catalogue of Microorganisms (GCM) 10K type strain sequencing project: providing services to taxonomists for standard genome sequencing and annotation.</title>
        <authorList>
            <consortium name="The Broad Institute Genomics Platform"/>
            <consortium name="The Broad Institute Genome Sequencing Center for Infectious Disease"/>
            <person name="Wu L."/>
            <person name="Ma J."/>
        </authorList>
    </citation>
    <scope>NUCLEOTIDE SEQUENCE [LARGE SCALE GENOMIC DNA]</scope>
    <source>
        <strain evidence="3">JCM 17250</strain>
    </source>
</reference>
<feature type="region of interest" description="Disordered" evidence="1">
    <location>
        <begin position="42"/>
        <end position="72"/>
    </location>
</feature>